<gene>
    <name evidence="1" type="ORF">DXZ20_05795</name>
</gene>
<sequence>MLTIVTNSIKGTATFDASYRYRYRLTRSWLTEGQNLRQVTFIMLNPSEADAEKDDPTIRACSQFAQRWEYTQLNIVNLFAHRTSQPSILKHINDPIGPENNRYLHEASATADAVILAWGNWGSLLNRHQDVLDLLAIHHHKFYCLARNQSGQPRHPLYIKRTTRPTPWQQNS</sequence>
<proteinExistence type="predicted"/>
<name>A0A6M0RG21_9CYAN</name>
<dbReference type="Pfam" id="PF07799">
    <property type="entry name" value="DUF1643"/>
    <property type="match status" value="1"/>
</dbReference>
<comment type="caution">
    <text evidence="1">The sequence shown here is derived from an EMBL/GenBank/DDBJ whole genome shotgun (WGS) entry which is preliminary data.</text>
</comment>
<accession>A0A6M0RG21</accession>
<evidence type="ECO:0000313" key="1">
    <source>
        <dbReference type="EMBL" id="NEZ55196.1"/>
    </source>
</evidence>
<dbReference type="RefSeq" id="WP_163696955.1">
    <property type="nucleotide sequence ID" value="NZ_QXHD01000004.1"/>
</dbReference>
<dbReference type="EMBL" id="QXHD01000004">
    <property type="protein sequence ID" value="NEZ55196.1"/>
    <property type="molecule type" value="Genomic_DNA"/>
</dbReference>
<dbReference type="AlphaFoldDB" id="A0A6M0RG21"/>
<dbReference type="Proteomes" id="UP000481033">
    <property type="component" value="Unassembled WGS sequence"/>
</dbReference>
<dbReference type="InterPro" id="IPR012441">
    <property type="entry name" value="DUF1643"/>
</dbReference>
<keyword evidence="2" id="KW-1185">Reference proteome</keyword>
<evidence type="ECO:0000313" key="2">
    <source>
        <dbReference type="Proteomes" id="UP000481033"/>
    </source>
</evidence>
<protein>
    <submittedName>
        <fullName evidence="1">DUF1643 domain-containing protein</fullName>
    </submittedName>
</protein>
<reference evidence="1 2" key="1">
    <citation type="journal article" date="2020" name="Microb. Ecol.">
        <title>Ecogenomics of the Marine Benthic Filamentous Cyanobacterium Adonisia.</title>
        <authorList>
            <person name="Walter J.M."/>
            <person name="Coutinho F.H."/>
            <person name="Leomil L."/>
            <person name="Hargreaves P.I."/>
            <person name="Campeao M.E."/>
            <person name="Vieira V.V."/>
            <person name="Silva B.S."/>
            <person name="Fistarol G.O."/>
            <person name="Salomon P.S."/>
            <person name="Sawabe T."/>
            <person name="Mino S."/>
            <person name="Hosokawa M."/>
            <person name="Miyashita H."/>
            <person name="Maruyama F."/>
            <person name="van Verk M.C."/>
            <person name="Dutilh B.E."/>
            <person name="Thompson C.C."/>
            <person name="Thompson F.L."/>
        </authorList>
    </citation>
    <scope>NUCLEOTIDE SEQUENCE [LARGE SCALE GENOMIC DNA]</scope>
    <source>
        <strain evidence="1 2">CCMR0081</strain>
    </source>
</reference>
<organism evidence="1 2">
    <name type="scientific">Adonisia turfae CCMR0081</name>
    <dbReference type="NCBI Taxonomy" id="2292702"/>
    <lineage>
        <taxon>Bacteria</taxon>
        <taxon>Bacillati</taxon>
        <taxon>Cyanobacteriota</taxon>
        <taxon>Adonisia</taxon>
        <taxon>Adonisia turfae</taxon>
    </lineage>
</organism>